<dbReference type="GO" id="GO:0016853">
    <property type="term" value="F:isomerase activity"/>
    <property type="evidence" value="ECO:0007669"/>
    <property type="project" value="UniProtKB-KW"/>
</dbReference>
<dbReference type="RefSeq" id="WP_100990451.1">
    <property type="nucleotide sequence ID" value="NZ_CP025096.1"/>
</dbReference>
<dbReference type="InterPro" id="IPR013022">
    <property type="entry name" value="Xyl_isomerase-like_TIM-brl"/>
</dbReference>
<feature type="signal peptide" evidence="1">
    <location>
        <begin position="1"/>
        <end position="27"/>
    </location>
</feature>
<keyword evidence="4" id="KW-1185">Reference proteome</keyword>
<dbReference type="KEGG" id="spir:CWM47_22595"/>
<keyword evidence="3" id="KW-0413">Isomerase</keyword>
<feature type="domain" description="Xylose isomerase-like TIM barrel" evidence="2">
    <location>
        <begin position="68"/>
        <end position="301"/>
    </location>
</feature>
<dbReference type="AlphaFoldDB" id="A0A2K8Z3E3"/>
<dbReference type="Proteomes" id="UP000232883">
    <property type="component" value="Chromosome"/>
</dbReference>
<reference evidence="3 4" key="1">
    <citation type="submission" date="2017-11" db="EMBL/GenBank/DDBJ databases">
        <title>Taxonomic description and genome sequences of Spirosoma HA7 sp. nov., isolated from pollen microhabitat of Corylus avellana.</title>
        <authorList>
            <person name="Ambika Manirajan B."/>
            <person name="Suarez C."/>
            <person name="Ratering S."/>
            <person name="Geissler-Plaum R."/>
            <person name="Cardinale M."/>
            <person name="Sylvia S."/>
        </authorList>
    </citation>
    <scope>NUCLEOTIDE SEQUENCE [LARGE SCALE GENOMIC DNA]</scope>
    <source>
        <strain evidence="3 4">HA7</strain>
    </source>
</reference>
<protein>
    <submittedName>
        <fullName evidence="3">Xylose isomerase</fullName>
    </submittedName>
</protein>
<evidence type="ECO:0000313" key="4">
    <source>
        <dbReference type="Proteomes" id="UP000232883"/>
    </source>
</evidence>
<dbReference type="EMBL" id="CP025096">
    <property type="protein sequence ID" value="AUD04385.1"/>
    <property type="molecule type" value="Genomic_DNA"/>
</dbReference>
<dbReference type="InterPro" id="IPR036237">
    <property type="entry name" value="Xyl_isomerase-like_sf"/>
</dbReference>
<dbReference type="OrthoDB" id="128241at2"/>
<dbReference type="Gene3D" id="3.20.20.150">
    <property type="entry name" value="Divalent-metal-dependent TIM barrel enzymes"/>
    <property type="match status" value="1"/>
</dbReference>
<dbReference type="SUPFAM" id="SSF51658">
    <property type="entry name" value="Xylose isomerase-like"/>
    <property type="match status" value="1"/>
</dbReference>
<organism evidence="3 4">
    <name type="scientific">Spirosoma pollinicola</name>
    <dbReference type="NCBI Taxonomy" id="2057025"/>
    <lineage>
        <taxon>Bacteria</taxon>
        <taxon>Pseudomonadati</taxon>
        <taxon>Bacteroidota</taxon>
        <taxon>Cytophagia</taxon>
        <taxon>Cytophagales</taxon>
        <taxon>Cytophagaceae</taxon>
        <taxon>Spirosoma</taxon>
    </lineage>
</organism>
<proteinExistence type="predicted"/>
<feature type="chain" id="PRO_5014765644" evidence="1">
    <location>
        <begin position="28"/>
        <end position="310"/>
    </location>
</feature>
<accession>A0A2K8Z3E3</accession>
<evidence type="ECO:0000313" key="3">
    <source>
        <dbReference type="EMBL" id="AUD04385.1"/>
    </source>
</evidence>
<sequence>MNRRAFTKKTVQAASILGVMSSLPAFTAERPFIRLGGPLFDKYDGPDEWVAALKKYSYRAAYCPLKTDAPTDQIKAYESAAKKADIVIAEVGAWSNPISTDSASAQLAFRKCVDSLALAEAIGANCCVNISGSKNPAQWAGPHKDNLTKETFDQIVDVTRRIINAVKPTRTHFALELMPWSYPDSVDSYVRLIKAIDNKRFAVHLDPMNIIVSPQVFYTNGALIKECFKKLGPYIKSCHGKDIILKEEVYTPQLVECRPGLGQMDYSVYLTELSKLKDIPLMMEHLPTTEEYQKAASYIRSVGAKEGITI</sequence>
<name>A0A2K8Z3E3_9BACT</name>
<evidence type="ECO:0000259" key="2">
    <source>
        <dbReference type="Pfam" id="PF01261"/>
    </source>
</evidence>
<gene>
    <name evidence="3" type="ORF">CWM47_22595</name>
</gene>
<dbReference type="Pfam" id="PF01261">
    <property type="entry name" value="AP_endonuc_2"/>
    <property type="match status" value="1"/>
</dbReference>
<keyword evidence="1" id="KW-0732">Signal</keyword>
<evidence type="ECO:0000256" key="1">
    <source>
        <dbReference type="SAM" id="SignalP"/>
    </source>
</evidence>